<dbReference type="InterPro" id="IPR036388">
    <property type="entry name" value="WH-like_DNA-bd_sf"/>
</dbReference>
<dbReference type="EMBL" id="JBHTCO010000015">
    <property type="protein sequence ID" value="MFC7393804.1"/>
    <property type="molecule type" value="Genomic_DNA"/>
</dbReference>
<evidence type="ECO:0000256" key="3">
    <source>
        <dbReference type="SAM" id="Coils"/>
    </source>
</evidence>
<dbReference type="InterPro" id="IPR016032">
    <property type="entry name" value="Sig_transdc_resp-reg_C-effctor"/>
</dbReference>
<dbReference type="SUPFAM" id="SSF46894">
    <property type="entry name" value="C-terminal effector domain of the bipartite response regulators"/>
    <property type="match status" value="1"/>
</dbReference>
<dbReference type="Gene3D" id="1.10.10.10">
    <property type="entry name" value="Winged helix-like DNA-binding domain superfamily/Winged helix DNA-binding domain"/>
    <property type="match status" value="1"/>
</dbReference>
<proteinExistence type="predicted"/>
<dbReference type="Proteomes" id="UP001596505">
    <property type="component" value="Unassembled WGS sequence"/>
</dbReference>
<evidence type="ECO:0000313" key="5">
    <source>
        <dbReference type="EMBL" id="MFC7393804.1"/>
    </source>
</evidence>
<sequence length="375" mass="44665">MQKNLFWEASIKELKDGFIEKDNCYICLLCGEMFEKGIIYPEDGVLYEAEKYMRVHIEHKHHSVFEYIIHLDKDMTGLSDHQKKLLQLFYQGKSDKEIQKEMGIGSTSTIRNHRHTLKKKERQAKMLLTLMELVKENDKRQRENHSFETIPILNGRYNIPKNEYKDILNKNFPEGFNGPLRTFNLKEKQKVVVLNEIAKRFNKQLIYTEKDVNEILKPLYHDYIGLRRYLVDYGFLDRKSDGSEYWVKVSSKRRGMKSMGRKKELKQIYKETETKAGVYQVKNIKNEKILIGSTMNIKTLNGLRFMLKNGNNPNKTLQKEWNEFGEDAFVIEVLEELKTEETERTKIKKELEKLEEKWLEKLNPYGERGYNRKNK</sequence>
<evidence type="ECO:0000256" key="1">
    <source>
        <dbReference type="ARBA" id="ARBA00023015"/>
    </source>
</evidence>
<organism evidence="5 6">
    <name type="scientific">Scopulibacillus cellulosilyticus</name>
    <dbReference type="NCBI Taxonomy" id="2665665"/>
    <lineage>
        <taxon>Bacteria</taxon>
        <taxon>Bacillati</taxon>
        <taxon>Bacillota</taxon>
        <taxon>Bacilli</taxon>
        <taxon>Bacillales</taxon>
        <taxon>Sporolactobacillaceae</taxon>
        <taxon>Scopulibacillus</taxon>
    </lineage>
</organism>
<evidence type="ECO:0000259" key="4">
    <source>
        <dbReference type="Pfam" id="PF09860"/>
    </source>
</evidence>
<dbReference type="CDD" id="cd10451">
    <property type="entry name" value="GIY-YIG_LuxR_like"/>
    <property type="match status" value="1"/>
</dbReference>
<dbReference type="SUPFAM" id="SSF82771">
    <property type="entry name" value="GIY-YIG endonuclease"/>
    <property type="match status" value="1"/>
</dbReference>
<name>A0ABW2PXC2_9BACL</name>
<feature type="domain" description="DUF2087" evidence="4">
    <location>
        <begin position="180"/>
        <end position="247"/>
    </location>
</feature>
<keyword evidence="2" id="KW-0804">Transcription</keyword>
<comment type="caution">
    <text evidence="5">The sequence shown here is derived from an EMBL/GenBank/DDBJ whole genome shotgun (WGS) entry which is preliminary data.</text>
</comment>
<evidence type="ECO:0000313" key="6">
    <source>
        <dbReference type="Proteomes" id="UP001596505"/>
    </source>
</evidence>
<dbReference type="Gene3D" id="3.40.1440.10">
    <property type="entry name" value="GIY-YIG endonuclease"/>
    <property type="match status" value="1"/>
</dbReference>
<dbReference type="InterPro" id="IPR035901">
    <property type="entry name" value="GIY-YIG_endonuc_sf"/>
</dbReference>
<reference evidence="6" key="1">
    <citation type="journal article" date="2019" name="Int. J. Syst. Evol. Microbiol.">
        <title>The Global Catalogue of Microorganisms (GCM) 10K type strain sequencing project: providing services to taxonomists for standard genome sequencing and annotation.</title>
        <authorList>
            <consortium name="The Broad Institute Genomics Platform"/>
            <consortium name="The Broad Institute Genome Sequencing Center for Infectious Disease"/>
            <person name="Wu L."/>
            <person name="Ma J."/>
        </authorList>
    </citation>
    <scope>NUCLEOTIDE SEQUENCE [LARGE SCALE GENOMIC DNA]</scope>
    <source>
        <strain evidence="6">CGMCC 1.16305</strain>
    </source>
</reference>
<keyword evidence="6" id="KW-1185">Reference proteome</keyword>
<feature type="coiled-coil region" evidence="3">
    <location>
        <begin position="330"/>
        <end position="357"/>
    </location>
</feature>
<dbReference type="InterPro" id="IPR018656">
    <property type="entry name" value="DUF2087"/>
</dbReference>
<dbReference type="Pfam" id="PF09860">
    <property type="entry name" value="DUF2087"/>
    <property type="match status" value="1"/>
</dbReference>
<dbReference type="RefSeq" id="WP_380966550.1">
    <property type="nucleotide sequence ID" value="NZ_JBHTCO010000015.1"/>
</dbReference>
<accession>A0ABW2PXC2</accession>
<evidence type="ECO:0000256" key="2">
    <source>
        <dbReference type="ARBA" id="ARBA00023163"/>
    </source>
</evidence>
<keyword evidence="3" id="KW-0175">Coiled coil</keyword>
<keyword evidence="1" id="KW-0805">Transcription regulation</keyword>
<gene>
    <name evidence="5" type="ORF">ACFQRG_12650</name>
</gene>
<protein>
    <submittedName>
        <fullName evidence="5">DUF2087 domain-containing protein</fullName>
    </submittedName>
</protein>